<dbReference type="PROSITE" id="PS51384">
    <property type="entry name" value="FAD_FR"/>
    <property type="match status" value="1"/>
</dbReference>
<dbReference type="PRINTS" id="PR00410">
    <property type="entry name" value="PHEHYDRXLASE"/>
</dbReference>
<dbReference type="RefSeq" id="WP_194424751.1">
    <property type="nucleotide sequence ID" value="NZ_BAAAPT010000002.1"/>
</dbReference>
<dbReference type="InterPro" id="IPR001433">
    <property type="entry name" value="OxRdtase_FAD/NAD-bd"/>
</dbReference>
<keyword evidence="4 6" id="KW-1133">Transmembrane helix</keyword>
<name>A0ABU5N8G7_9MICO</name>
<dbReference type="InterPro" id="IPR050415">
    <property type="entry name" value="MRET"/>
</dbReference>
<comment type="subcellular location">
    <subcellularLocation>
        <location evidence="2">Membrane</location>
        <topology evidence="2">Multi-pass membrane protein</topology>
    </subcellularLocation>
</comment>
<feature type="transmembrane region" description="Helical" evidence="6">
    <location>
        <begin position="12"/>
        <end position="34"/>
    </location>
</feature>
<feature type="transmembrane region" description="Helical" evidence="6">
    <location>
        <begin position="123"/>
        <end position="140"/>
    </location>
</feature>
<dbReference type="Gene3D" id="2.40.30.10">
    <property type="entry name" value="Translation factors"/>
    <property type="match status" value="1"/>
</dbReference>
<feature type="domain" description="FAD-binding FR-type" evidence="7">
    <location>
        <begin position="207"/>
        <end position="313"/>
    </location>
</feature>
<dbReference type="SUPFAM" id="SSF63380">
    <property type="entry name" value="Riboflavin synthase domain-like"/>
    <property type="match status" value="1"/>
</dbReference>
<organism evidence="8 9">
    <name type="scientific">Microbacterium aquimaris</name>
    <dbReference type="NCBI Taxonomy" id="459816"/>
    <lineage>
        <taxon>Bacteria</taxon>
        <taxon>Bacillati</taxon>
        <taxon>Actinomycetota</taxon>
        <taxon>Actinomycetes</taxon>
        <taxon>Micrococcales</taxon>
        <taxon>Microbacteriaceae</taxon>
        <taxon>Microbacterium</taxon>
    </lineage>
</organism>
<accession>A0ABU5N8G7</accession>
<gene>
    <name evidence="8" type="ORF">R2Q92_10580</name>
</gene>
<reference evidence="8 9" key="1">
    <citation type="submission" date="2023-10" db="EMBL/GenBank/DDBJ databases">
        <title>Microbacterium xanthum sp. nov., isolated from seaweed.</title>
        <authorList>
            <person name="Lee S.D."/>
        </authorList>
    </citation>
    <scope>NUCLEOTIDE SEQUENCE [LARGE SCALE GENOMIC DNA]</scope>
    <source>
        <strain evidence="8 9">KCTC 19124</strain>
    </source>
</reference>
<dbReference type="Pfam" id="PF00175">
    <property type="entry name" value="NAD_binding_1"/>
    <property type="match status" value="1"/>
</dbReference>
<feature type="transmembrane region" description="Helical" evidence="6">
    <location>
        <begin position="152"/>
        <end position="176"/>
    </location>
</feature>
<sequence length="448" mass="50199">MTPQTDRVPWRTVGWTVVYALIALAPLILSLIQLDPGRGFWVNLSVAAGFVGLALMGLQFALAAHTVRTARVFGLDLLLRFHRQVTWLIAVLIFAHPIILFVWDARFLSLLDVAQAPLRARFAVISVTLLGLLIATSIWRRRLRIRYAVWQVMHSVLAALIVITALVHVLLIGYYVREPWEQALWIAYSLAFVAIGMWVRVIRPIIRWRRRWRVVSVDGDGAGSSTIELEQVDPAAFGARGFAFQAGQYAWIHTGGSPFAMTYHPFSFSSSAQHPERVRFTIKPERGFTATVSELDPGAVVYLDGPWGHMTMERHESHGFVFLAAGVGVTPMLSMLETLADRGDDRPCLLVLGNRSEDHIIGHGQIRRLQERLPHLRVVHVISRPGEDWEGETGHIRTELLDRVLPEDRTSRQYFLCASEPVMDAATAALAELGVPEARVSAERFAMV</sequence>
<feature type="transmembrane region" description="Helical" evidence="6">
    <location>
        <begin position="320"/>
        <end position="340"/>
    </location>
</feature>
<feature type="transmembrane region" description="Helical" evidence="6">
    <location>
        <begin position="40"/>
        <end position="64"/>
    </location>
</feature>
<feature type="transmembrane region" description="Helical" evidence="6">
    <location>
        <begin position="85"/>
        <end position="103"/>
    </location>
</feature>
<protein>
    <submittedName>
        <fullName evidence="8">Ferric reductase-like transmembrane domain-containing protein</fullName>
    </submittedName>
</protein>
<evidence type="ECO:0000313" key="9">
    <source>
        <dbReference type="Proteomes" id="UP001291912"/>
    </source>
</evidence>
<evidence type="ECO:0000259" key="7">
    <source>
        <dbReference type="PROSITE" id="PS51384"/>
    </source>
</evidence>
<dbReference type="InterPro" id="IPR039261">
    <property type="entry name" value="FNR_nucleotide-bd"/>
</dbReference>
<dbReference type="Pfam" id="PF01794">
    <property type="entry name" value="Ferric_reduct"/>
    <property type="match status" value="1"/>
</dbReference>
<evidence type="ECO:0000256" key="3">
    <source>
        <dbReference type="ARBA" id="ARBA00022692"/>
    </source>
</evidence>
<feature type="transmembrane region" description="Helical" evidence="6">
    <location>
        <begin position="182"/>
        <end position="202"/>
    </location>
</feature>
<keyword evidence="9" id="KW-1185">Reference proteome</keyword>
<dbReference type="SUPFAM" id="SSF52343">
    <property type="entry name" value="Ferredoxin reductase-like, C-terminal NADP-linked domain"/>
    <property type="match status" value="1"/>
</dbReference>
<dbReference type="InterPro" id="IPR017927">
    <property type="entry name" value="FAD-bd_FR_type"/>
</dbReference>
<dbReference type="InterPro" id="IPR013112">
    <property type="entry name" value="FAD-bd_8"/>
</dbReference>
<dbReference type="EMBL" id="JAWJYN010000002">
    <property type="protein sequence ID" value="MDZ8162282.1"/>
    <property type="molecule type" value="Genomic_DNA"/>
</dbReference>
<dbReference type="Pfam" id="PF08022">
    <property type="entry name" value="FAD_binding_8"/>
    <property type="match status" value="1"/>
</dbReference>
<dbReference type="PANTHER" id="PTHR47354:SF5">
    <property type="entry name" value="PROTEIN RFBI"/>
    <property type="match status" value="1"/>
</dbReference>
<evidence type="ECO:0000256" key="1">
    <source>
        <dbReference type="ARBA" id="ARBA00001974"/>
    </source>
</evidence>
<evidence type="ECO:0000256" key="5">
    <source>
        <dbReference type="ARBA" id="ARBA00023136"/>
    </source>
</evidence>
<comment type="caution">
    <text evidence="8">The sequence shown here is derived from an EMBL/GenBank/DDBJ whole genome shotgun (WGS) entry which is preliminary data.</text>
</comment>
<proteinExistence type="predicted"/>
<dbReference type="InterPro" id="IPR013130">
    <property type="entry name" value="Fe3_Rdtase_TM_dom"/>
</dbReference>
<dbReference type="Gene3D" id="3.40.50.80">
    <property type="entry name" value="Nucleotide-binding domain of ferredoxin-NADP reductase (FNR) module"/>
    <property type="match status" value="1"/>
</dbReference>
<dbReference type="InterPro" id="IPR017938">
    <property type="entry name" value="Riboflavin_synthase-like_b-brl"/>
</dbReference>
<evidence type="ECO:0000313" key="8">
    <source>
        <dbReference type="EMBL" id="MDZ8162282.1"/>
    </source>
</evidence>
<comment type="cofactor">
    <cofactor evidence="1">
        <name>FAD</name>
        <dbReference type="ChEBI" id="CHEBI:57692"/>
    </cofactor>
</comment>
<keyword evidence="3 6" id="KW-0812">Transmembrane</keyword>
<keyword evidence="5 6" id="KW-0472">Membrane</keyword>
<dbReference type="PANTHER" id="PTHR47354">
    <property type="entry name" value="NADH OXIDOREDUCTASE HCR"/>
    <property type="match status" value="1"/>
</dbReference>
<evidence type="ECO:0000256" key="6">
    <source>
        <dbReference type="SAM" id="Phobius"/>
    </source>
</evidence>
<evidence type="ECO:0000256" key="2">
    <source>
        <dbReference type="ARBA" id="ARBA00004141"/>
    </source>
</evidence>
<dbReference type="Proteomes" id="UP001291912">
    <property type="component" value="Unassembled WGS sequence"/>
</dbReference>
<evidence type="ECO:0000256" key="4">
    <source>
        <dbReference type="ARBA" id="ARBA00022989"/>
    </source>
</evidence>